<feature type="transmembrane region" description="Helical" evidence="1">
    <location>
        <begin position="6"/>
        <end position="27"/>
    </location>
</feature>
<dbReference type="Proteomes" id="UP000281118">
    <property type="component" value="Unassembled WGS sequence"/>
</dbReference>
<keyword evidence="1" id="KW-0812">Transmembrane</keyword>
<dbReference type="EMBL" id="RXFT01000001">
    <property type="protein sequence ID" value="RUR66295.1"/>
    <property type="molecule type" value="Genomic_DNA"/>
</dbReference>
<dbReference type="Pfam" id="PF05545">
    <property type="entry name" value="FixQ"/>
    <property type="match status" value="1"/>
</dbReference>
<comment type="caution">
    <text evidence="2">The sequence shown here is derived from an EMBL/GenBank/DDBJ whole genome shotgun (WGS) entry which is preliminary data.</text>
</comment>
<evidence type="ECO:0000313" key="3">
    <source>
        <dbReference type="Proteomes" id="UP000281118"/>
    </source>
</evidence>
<accession>A0A433MEW3</accession>
<organism evidence="2 3">
    <name type="scientific">Variovorax guangxiensis</name>
    <dbReference type="NCBI Taxonomy" id="1775474"/>
    <lineage>
        <taxon>Bacteria</taxon>
        <taxon>Pseudomonadati</taxon>
        <taxon>Pseudomonadota</taxon>
        <taxon>Betaproteobacteria</taxon>
        <taxon>Burkholderiales</taxon>
        <taxon>Comamonadaceae</taxon>
        <taxon>Variovorax</taxon>
    </lineage>
</organism>
<evidence type="ECO:0000313" key="2">
    <source>
        <dbReference type="EMBL" id="RUR66295.1"/>
    </source>
</evidence>
<gene>
    <name evidence="2" type="ORF">EJP67_04400</name>
</gene>
<sequence>MIDLTTLRVAATVVCFALFIGIVIWAYSRRNAPGFQEAARLPFEQD</sequence>
<protein>
    <submittedName>
        <fullName evidence="2">CcoQ/FixQ family Cbb3-type cytochrome c oxidase assembly chaperone</fullName>
    </submittedName>
</protein>
<dbReference type="InterPro" id="IPR008621">
    <property type="entry name" value="Cbb3-typ_cyt_oxidase_comp"/>
</dbReference>
<dbReference type="OrthoDB" id="8604580at2"/>
<keyword evidence="1" id="KW-0472">Membrane</keyword>
<name>A0A433MEW3_9BURK</name>
<proteinExistence type="predicted"/>
<evidence type="ECO:0000256" key="1">
    <source>
        <dbReference type="SAM" id="Phobius"/>
    </source>
</evidence>
<dbReference type="AlphaFoldDB" id="A0A433MEW3"/>
<reference evidence="2 3" key="1">
    <citation type="submission" date="2018-12" db="EMBL/GenBank/DDBJ databases">
        <title>The genome sequences of Variovorax guangxiensis DSM 27352.</title>
        <authorList>
            <person name="Gao J."/>
            <person name="Sun J."/>
        </authorList>
    </citation>
    <scope>NUCLEOTIDE SEQUENCE [LARGE SCALE GENOMIC DNA]</scope>
    <source>
        <strain evidence="2 3">DSM 27352</strain>
    </source>
</reference>
<dbReference type="RefSeq" id="WP_019657393.1">
    <property type="nucleotide sequence ID" value="NZ_RXFT01000001.1"/>
</dbReference>
<keyword evidence="1" id="KW-1133">Transmembrane helix</keyword>